<evidence type="ECO:0000313" key="7">
    <source>
        <dbReference type="EMBL" id="PWY65412.1"/>
    </source>
</evidence>
<name>A0A317UY28_ASPEC</name>
<sequence>MSLSDTEKGCVDMVEDVVPLGKSPGDEVLISADGEIRLLPIPSRDPNDPLNFSYYAKMGIILSCCWFSVMSLSVVGGLGSILTIFIDLYAKEGVDSTRVGWLTTFPSLFIGIGNYFILPLGLAFGRRPITLISITVLLAVTIGCGLSQNYTQHFALRIIQGLATGAAESLLPLILAEVTFLHQRGKIYGLYWSAQNILNSCFNIASSYEAAALGWRWYYWVFVITIAVGGLITFFTCFETAYSRSLQIVDGRVVITDEYGVTRVLRGEEAEAYITTNNIAEGDQNHQAEELIPKKSYLQLIMPWSGVKNPPVKTVLNSWWRMLLCLTSPGIIYATLLSSAVLAASIGMGLTYDNVLQSYGWKAKNVGLINLGGVFGSFGGLLYAGLFGDWFIIKMAKRSGGVHTPEHRLLLLIAPGVVTVFTLLLYGFTAGGGSTWGGPYMAWAIFEVAFVAVLIISTTFAAEAWDQNTGPALVIVVGTKNLISFGIAYALTPMVEKYSYAAGMGMLAGVSGFIFLLGIPVYYLNPVWRRYMEEKAKQS</sequence>
<dbReference type="InterPro" id="IPR011701">
    <property type="entry name" value="MFS"/>
</dbReference>
<evidence type="ECO:0000313" key="8">
    <source>
        <dbReference type="Proteomes" id="UP000246171"/>
    </source>
</evidence>
<evidence type="ECO:0000256" key="1">
    <source>
        <dbReference type="ARBA" id="ARBA00004141"/>
    </source>
</evidence>
<dbReference type="GO" id="GO:0005886">
    <property type="term" value="C:plasma membrane"/>
    <property type="evidence" value="ECO:0007669"/>
    <property type="project" value="TreeGrafter"/>
</dbReference>
<feature type="transmembrane region" description="Helical" evidence="5">
    <location>
        <begin position="368"/>
        <end position="388"/>
    </location>
</feature>
<dbReference type="Proteomes" id="UP000246171">
    <property type="component" value="Unassembled WGS sequence"/>
</dbReference>
<keyword evidence="3 5" id="KW-1133">Transmembrane helix</keyword>
<feature type="transmembrane region" description="Helical" evidence="5">
    <location>
        <begin position="472"/>
        <end position="492"/>
    </location>
</feature>
<evidence type="ECO:0000256" key="4">
    <source>
        <dbReference type="ARBA" id="ARBA00023136"/>
    </source>
</evidence>
<keyword evidence="4 5" id="KW-0472">Membrane</keyword>
<dbReference type="InterPro" id="IPR020846">
    <property type="entry name" value="MFS_dom"/>
</dbReference>
<accession>A0A317UY28</accession>
<evidence type="ECO:0000259" key="6">
    <source>
        <dbReference type="PROSITE" id="PS50850"/>
    </source>
</evidence>
<dbReference type="OrthoDB" id="268400at2759"/>
<dbReference type="GeneID" id="37051744"/>
<dbReference type="Pfam" id="PF07690">
    <property type="entry name" value="MFS_1"/>
    <property type="match status" value="1"/>
</dbReference>
<gene>
    <name evidence="7" type="ORF">BO83DRAFT_367910</name>
</gene>
<comment type="subcellular location">
    <subcellularLocation>
        <location evidence="1">Membrane</location>
        <topology evidence="1">Multi-pass membrane protein</topology>
    </subcellularLocation>
</comment>
<dbReference type="PANTHER" id="PTHR23502">
    <property type="entry name" value="MAJOR FACILITATOR SUPERFAMILY"/>
    <property type="match status" value="1"/>
</dbReference>
<feature type="transmembrane region" description="Helical" evidence="5">
    <location>
        <begin position="98"/>
        <end position="117"/>
    </location>
</feature>
<dbReference type="PROSITE" id="PS00217">
    <property type="entry name" value="SUGAR_TRANSPORT_2"/>
    <property type="match status" value="1"/>
</dbReference>
<protein>
    <submittedName>
        <fullName evidence="7">MFS general substrate transporter</fullName>
    </submittedName>
</protein>
<dbReference type="RefSeq" id="XP_025384467.1">
    <property type="nucleotide sequence ID" value="XM_025529782.1"/>
</dbReference>
<feature type="transmembrane region" description="Helical" evidence="5">
    <location>
        <begin position="409"/>
        <end position="428"/>
    </location>
</feature>
<feature type="transmembrane region" description="Helical" evidence="5">
    <location>
        <begin position="60"/>
        <end position="86"/>
    </location>
</feature>
<evidence type="ECO:0000256" key="2">
    <source>
        <dbReference type="ARBA" id="ARBA00022692"/>
    </source>
</evidence>
<dbReference type="GO" id="GO:0140115">
    <property type="term" value="P:export across plasma membrane"/>
    <property type="evidence" value="ECO:0007669"/>
    <property type="project" value="UniProtKB-ARBA"/>
</dbReference>
<feature type="domain" description="Major facilitator superfamily (MFS) profile" evidence="6">
    <location>
        <begin position="52"/>
        <end position="529"/>
    </location>
</feature>
<feature type="transmembrane region" description="Helical" evidence="5">
    <location>
        <begin position="217"/>
        <end position="238"/>
    </location>
</feature>
<feature type="transmembrane region" description="Helical" evidence="5">
    <location>
        <begin position="129"/>
        <end position="148"/>
    </location>
</feature>
<organism evidence="7 8">
    <name type="scientific">Aspergillus eucalypticola (strain CBS 122712 / IBT 29274)</name>
    <dbReference type="NCBI Taxonomy" id="1448314"/>
    <lineage>
        <taxon>Eukaryota</taxon>
        <taxon>Fungi</taxon>
        <taxon>Dikarya</taxon>
        <taxon>Ascomycota</taxon>
        <taxon>Pezizomycotina</taxon>
        <taxon>Eurotiomycetes</taxon>
        <taxon>Eurotiomycetidae</taxon>
        <taxon>Eurotiales</taxon>
        <taxon>Aspergillaceae</taxon>
        <taxon>Aspergillus</taxon>
        <taxon>Aspergillus subgen. Circumdati</taxon>
    </lineage>
</organism>
<dbReference type="GO" id="GO:0042908">
    <property type="term" value="P:xenobiotic transport"/>
    <property type="evidence" value="ECO:0007669"/>
    <property type="project" value="UniProtKB-ARBA"/>
</dbReference>
<comment type="caution">
    <text evidence="7">The sequence shown here is derived from an EMBL/GenBank/DDBJ whole genome shotgun (WGS) entry which is preliminary data.</text>
</comment>
<dbReference type="PROSITE" id="PS50850">
    <property type="entry name" value="MFS"/>
    <property type="match status" value="1"/>
</dbReference>
<evidence type="ECO:0000256" key="3">
    <source>
        <dbReference type="ARBA" id="ARBA00022989"/>
    </source>
</evidence>
<feature type="transmembrane region" description="Helical" evidence="5">
    <location>
        <begin position="498"/>
        <end position="524"/>
    </location>
</feature>
<keyword evidence="8" id="KW-1185">Reference proteome</keyword>
<dbReference type="Gene3D" id="1.20.1250.20">
    <property type="entry name" value="MFS general substrate transporter like domains"/>
    <property type="match status" value="1"/>
</dbReference>
<dbReference type="VEuPathDB" id="FungiDB:BO83DRAFT_367910"/>
<dbReference type="InterPro" id="IPR036259">
    <property type="entry name" value="MFS_trans_sf"/>
</dbReference>
<dbReference type="GO" id="GO:0022857">
    <property type="term" value="F:transmembrane transporter activity"/>
    <property type="evidence" value="ECO:0007669"/>
    <property type="project" value="InterPro"/>
</dbReference>
<dbReference type="SUPFAM" id="SSF103473">
    <property type="entry name" value="MFS general substrate transporter"/>
    <property type="match status" value="1"/>
</dbReference>
<dbReference type="AlphaFoldDB" id="A0A317UY28"/>
<feature type="transmembrane region" description="Helical" evidence="5">
    <location>
        <begin position="440"/>
        <end position="460"/>
    </location>
</feature>
<proteinExistence type="predicted"/>
<keyword evidence="2 5" id="KW-0812">Transmembrane</keyword>
<dbReference type="InterPro" id="IPR005829">
    <property type="entry name" value="Sugar_transporter_CS"/>
</dbReference>
<evidence type="ECO:0000256" key="5">
    <source>
        <dbReference type="SAM" id="Phobius"/>
    </source>
</evidence>
<dbReference type="PANTHER" id="PTHR23502:SF139">
    <property type="entry name" value="MAJOR FACILITATOR SUPERFAMILY (MFS) PROFILE DOMAIN-CONTAINING PROTEIN-RELATED"/>
    <property type="match status" value="1"/>
</dbReference>
<reference evidence="7" key="1">
    <citation type="submission" date="2016-12" db="EMBL/GenBank/DDBJ databases">
        <title>The genomes of Aspergillus section Nigri reveals drivers in fungal speciation.</title>
        <authorList>
            <consortium name="DOE Joint Genome Institute"/>
            <person name="Vesth T.C."/>
            <person name="Nybo J."/>
            <person name="Theobald S."/>
            <person name="Brandl J."/>
            <person name="Frisvad J.C."/>
            <person name="Nielsen K.F."/>
            <person name="Lyhne E.K."/>
            <person name="Kogle M.E."/>
            <person name="Kuo A."/>
            <person name="Riley R."/>
            <person name="Clum A."/>
            <person name="Nolan M."/>
            <person name="Lipzen A."/>
            <person name="Salamov A."/>
            <person name="Henrissat B."/>
            <person name="Wiebenga A."/>
            <person name="De vries R.P."/>
            <person name="Grigoriev I.V."/>
            <person name="Mortensen U.H."/>
            <person name="Andersen M.R."/>
            <person name="Baker S.E."/>
        </authorList>
    </citation>
    <scope>NUCLEOTIDE SEQUENCE</scope>
    <source>
        <strain evidence="7">CBS 122712</strain>
    </source>
</reference>
<dbReference type="EMBL" id="MSFU01000027">
    <property type="protein sequence ID" value="PWY65412.1"/>
    <property type="molecule type" value="Genomic_DNA"/>
</dbReference>
<feature type="transmembrane region" description="Helical" evidence="5">
    <location>
        <begin position="323"/>
        <end position="348"/>
    </location>
</feature>